<comment type="function">
    <text evidence="9">A type II topoisomerase that negatively supercoils closed circular double-stranded (ds) DNA in an ATP-dependent manner to modulate DNA topology and maintain chromosomes in an underwound state. Negative supercoiling favors strand separation, and DNA replication, transcription, recombination and repair, all of which involve strand separation. Also able to catalyze the interconversion of other topological isomers of dsDNA rings, including catenanes and knotted rings. Type II topoisomerases break and join 2 DNA strands simultaneously in an ATP-dependent manner.</text>
</comment>
<keyword evidence="7 9" id="KW-0413">Isomerase</keyword>
<dbReference type="SUPFAM" id="SSF101904">
    <property type="entry name" value="GyrA/ParC C-terminal domain-like"/>
    <property type="match status" value="1"/>
</dbReference>
<keyword evidence="6 9" id="KW-0238">DNA-binding</keyword>
<dbReference type="PANTHER" id="PTHR43493:SF5">
    <property type="entry name" value="DNA GYRASE SUBUNIT A, CHLOROPLASTIC_MITOCHONDRIAL"/>
    <property type="match status" value="1"/>
</dbReference>
<organism evidence="12 13">
    <name type="scientific">Candidatus Segetimicrobium genomatis</name>
    <dbReference type="NCBI Taxonomy" id="2569760"/>
    <lineage>
        <taxon>Bacteria</taxon>
        <taxon>Bacillati</taxon>
        <taxon>Candidatus Sysuimicrobiota</taxon>
        <taxon>Candidatus Sysuimicrobiia</taxon>
        <taxon>Candidatus Sysuimicrobiales</taxon>
        <taxon>Candidatus Segetimicrobiaceae</taxon>
        <taxon>Candidatus Segetimicrobium</taxon>
    </lineage>
</organism>
<dbReference type="InterPro" id="IPR013760">
    <property type="entry name" value="Topo_IIA-like_dom_sf"/>
</dbReference>
<dbReference type="FunFam" id="3.30.1360.40:FF:000002">
    <property type="entry name" value="DNA gyrase subunit A"/>
    <property type="match status" value="1"/>
</dbReference>
<dbReference type="NCBIfam" id="NF004043">
    <property type="entry name" value="PRK05560.1"/>
    <property type="match status" value="1"/>
</dbReference>
<evidence type="ECO:0000256" key="4">
    <source>
        <dbReference type="ARBA" id="ARBA00022840"/>
    </source>
</evidence>
<dbReference type="InterPro" id="IPR050220">
    <property type="entry name" value="Type_II_DNA_Topoisomerases"/>
</dbReference>
<dbReference type="GO" id="GO:0005694">
    <property type="term" value="C:chromosome"/>
    <property type="evidence" value="ECO:0007669"/>
    <property type="project" value="InterPro"/>
</dbReference>
<keyword evidence="4 9" id="KW-0067">ATP-binding</keyword>
<comment type="miscellaneous">
    <text evidence="9">Few gyrases are as efficient as E.coli at forming negative supercoils. Not all organisms have 2 type II topoisomerases; in organisms with a single type II topoisomerase this enzyme also has to decatenate newly replicated chromosomes.</text>
</comment>
<dbReference type="Gene3D" id="3.30.1360.40">
    <property type="match status" value="1"/>
</dbReference>
<keyword evidence="5 9" id="KW-0799">Topoisomerase</keyword>
<evidence type="ECO:0000256" key="10">
    <source>
        <dbReference type="PROSITE-ProRule" id="PRU01384"/>
    </source>
</evidence>
<dbReference type="InterPro" id="IPR035516">
    <property type="entry name" value="Gyrase/topoIV_suA_C"/>
</dbReference>
<protein>
    <recommendedName>
        <fullName evidence="9">DNA gyrase subunit A</fullName>
        <ecNumber evidence="9">5.6.2.2</ecNumber>
    </recommendedName>
</protein>
<evidence type="ECO:0000256" key="1">
    <source>
        <dbReference type="ARBA" id="ARBA00000185"/>
    </source>
</evidence>
<accession>A0A537JFG9</accession>
<dbReference type="CDD" id="cd00187">
    <property type="entry name" value="TOP4c"/>
    <property type="match status" value="1"/>
</dbReference>
<dbReference type="EMBL" id="VBAN01000169">
    <property type="protein sequence ID" value="TMI82281.1"/>
    <property type="molecule type" value="Genomic_DNA"/>
</dbReference>
<dbReference type="HAMAP" id="MF_01897">
    <property type="entry name" value="GyrA"/>
    <property type="match status" value="1"/>
</dbReference>
<dbReference type="GO" id="GO:0003677">
    <property type="term" value="F:DNA binding"/>
    <property type="evidence" value="ECO:0007669"/>
    <property type="project" value="UniProtKB-UniRule"/>
</dbReference>
<comment type="subcellular location">
    <subcellularLocation>
        <location evidence="9">Cytoplasm</location>
    </subcellularLocation>
</comment>
<dbReference type="SMART" id="SM00434">
    <property type="entry name" value="TOP4c"/>
    <property type="match status" value="1"/>
</dbReference>
<dbReference type="InterPro" id="IPR002205">
    <property type="entry name" value="Topo_IIA_dom_A"/>
</dbReference>
<dbReference type="PROSITE" id="PS52040">
    <property type="entry name" value="TOPO_IIA"/>
    <property type="match status" value="1"/>
</dbReference>
<evidence type="ECO:0000256" key="6">
    <source>
        <dbReference type="ARBA" id="ARBA00023125"/>
    </source>
</evidence>
<dbReference type="FunFam" id="3.90.199.10:FF:000001">
    <property type="entry name" value="DNA gyrase subunit A"/>
    <property type="match status" value="1"/>
</dbReference>
<dbReference type="PANTHER" id="PTHR43493">
    <property type="entry name" value="DNA GYRASE/TOPOISOMERASE SUBUNIT A"/>
    <property type="match status" value="1"/>
</dbReference>
<dbReference type="InterPro" id="IPR005743">
    <property type="entry name" value="GyrA"/>
</dbReference>
<dbReference type="FunFam" id="2.120.10.90:FF:000005">
    <property type="entry name" value="DNA topoisomerase 4 subunit A"/>
    <property type="match status" value="1"/>
</dbReference>
<keyword evidence="9" id="KW-0963">Cytoplasm</keyword>
<dbReference type="Pfam" id="PF00521">
    <property type="entry name" value="DNA_topoisoIV"/>
    <property type="match status" value="1"/>
</dbReference>
<dbReference type="InterPro" id="IPR013758">
    <property type="entry name" value="Topo_IIA_A/C_ab"/>
</dbReference>
<dbReference type="Gene3D" id="1.10.268.10">
    <property type="entry name" value="Topoisomerase, domain 3"/>
    <property type="match status" value="1"/>
</dbReference>
<dbReference type="GO" id="GO:0005737">
    <property type="term" value="C:cytoplasm"/>
    <property type="evidence" value="ECO:0007669"/>
    <property type="project" value="UniProtKB-SubCell"/>
</dbReference>
<dbReference type="FunFam" id="1.10.268.10:FF:000001">
    <property type="entry name" value="DNA gyrase subunit A"/>
    <property type="match status" value="1"/>
</dbReference>
<evidence type="ECO:0000256" key="8">
    <source>
        <dbReference type="ARBA" id="ARBA00063644"/>
    </source>
</evidence>
<feature type="active site" description="O-(5'-phospho-DNA)-tyrosine intermediate" evidence="9 10">
    <location>
        <position position="122"/>
    </location>
</feature>
<dbReference type="GO" id="GO:0006265">
    <property type="term" value="P:DNA topological change"/>
    <property type="evidence" value="ECO:0007669"/>
    <property type="project" value="UniProtKB-UniRule"/>
</dbReference>
<comment type="subunit">
    <text evidence="8">Heterotetramer composed of ParC and ParE.</text>
</comment>
<comment type="subunit">
    <text evidence="9">Heterotetramer, composed of two GyrA and two GyrB chains. In the heterotetramer, GyrA contains the active site tyrosine that forms a transient covalent intermediate with DNA, while GyrB binds cofactors and catalyzes ATP hydrolysis.</text>
</comment>
<dbReference type="InterPro" id="IPR006691">
    <property type="entry name" value="GyrA/parC_rep"/>
</dbReference>
<dbReference type="Pfam" id="PF03989">
    <property type="entry name" value="DNA_gyraseA_C"/>
    <property type="match status" value="6"/>
</dbReference>
<dbReference type="Proteomes" id="UP000318093">
    <property type="component" value="Unassembled WGS sequence"/>
</dbReference>
<evidence type="ECO:0000259" key="11">
    <source>
        <dbReference type="PROSITE" id="PS52040"/>
    </source>
</evidence>
<dbReference type="Gene3D" id="3.90.199.10">
    <property type="entry name" value="Topoisomerase II, domain 5"/>
    <property type="match status" value="1"/>
</dbReference>
<evidence type="ECO:0000256" key="7">
    <source>
        <dbReference type="ARBA" id="ARBA00023235"/>
    </source>
</evidence>
<evidence type="ECO:0000256" key="9">
    <source>
        <dbReference type="HAMAP-Rule" id="MF_01897"/>
    </source>
</evidence>
<gene>
    <name evidence="9 12" type="primary">gyrA</name>
    <name evidence="12" type="ORF">E6H03_05745</name>
</gene>
<evidence type="ECO:0000256" key="5">
    <source>
        <dbReference type="ARBA" id="ARBA00023029"/>
    </source>
</evidence>
<dbReference type="InterPro" id="IPR013757">
    <property type="entry name" value="Topo_IIA_A_a_sf"/>
</dbReference>
<feature type="domain" description="Topo IIA-type catalytic" evidence="11">
    <location>
        <begin position="34"/>
        <end position="498"/>
    </location>
</feature>
<keyword evidence="3 9" id="KW-0547">Nucleotide-binding</keyword>
<name>A0A537JFG9_9BACT</name>
<dbReference type="Gene3D" id="2.120.10.90">
    <property type="entry name" value="DNA gyrase/topoisomerase IV, subunit A, C-terminal"/>
    <property type="match status" value="1"/>
</dbReference>
<dbReference type="GO" id="GO:0034335">
    <property type="term" value="F:DNA negative supercoiling activity"/>
    <property type="evidence" value="ECO:0007669"/>
    <property type="project" value="UniProtKB-ARBA"/>
</dbReference>
<sequence>MAATEGNIIQQPIGKEMRTSYLDYAMSVIVSRALPDVRDGLKPVQRRILYGASEMGLAPDRPYRKCARVVGDVMGRYHPHGDVPVYEALVRMAQDFSFRYPLIDGQGNFGSVDGDPPGAMRYTEARLSRMAMELLADIDKETVPFVPNFDQSMQEPVVLPSRVPNLLMNGASGIAVGMATNIPPHNLGELVDALVALIDDPDLEPEALLKIVKGPDFPTGGRILGRDGIRAAYLEGRGSMIVRAETAIEELRGGRTAIIVTELPYMVNKAAMVERIAQLVREKKLGGVSDLRDESDRQGMRVVIELRRDVNPQIVQNQLFKHTQMQTTFGAIMLALVDGVPRVLPLKQILAHYLAHRKVVVTRRTEYELRKAKARAHILEGLKTALKSLDDVIALIRKATDVPAARTGLMSKFKLSELQADAILEMRLQRLTQLEREKLDEEYKELIKAIARYEDILGDEHKVFEIIKAELVAVKERFGDARRTRITGKDAELDVEDLIPDAEVVITLTHNGYVKRLPLETYRRQNRGGRGVMGMGTKEEDYVEVATVTTNHAFVLFFSNRGKVYRVKAYEVPEAGRTAKGTSLVNLFSIAQGERVNAIIPIRSFEDTGYLFFATKHGNVKKTGLMEFINAKRAGIAAITLDKDDELVAVRLTDGQEEVLLATRNGQAIRFKEANVREMGRSARGVIGITLRRDDALVGMAISSEGKYLLVATELGLGKRTLLSEYRLQRRGGSGVRNIRLTARTGKVAAIRAVDDEGELLVITAQGIVSRLLVKDISTQGREAQGVRLQRLDEGDRVSAIAPIAAADEGADG</sequence>
<comment type="caution">
    <text evidence="12">The sequence shown here is derived from an EMBL/GenBank/DDBJ whole genome shotgun (WGS) entry which is preliminary data.</text>
</comment>
<dbReference type="NCBIfam" id="NF004044">
    <property type="entry name" value="PRK05561.1"/>
    <property type="match status" value="1"/>
</dbReference>
<evidence type="ECO:0000256" key="2">
    <source>
        <dbReference type="ARBA" id="ARBA00008263"/>
    </source>
</evidence>
<evidence type="ECO:0000256" key="3">
    <source>
        <dbReference type="ARBA" id="ARBA00022741"/>
    </source>
</evidence>
<comment type="catalytic activity">
    <reaction evidence="1 9 10">
        <text>ATP-dependent breakage, passage and rejoining of double-stranded DNA.</text>
        <dbReference type="EC" id="5.6.2.2"/>
    </reaction>
</comment>
<proteinExistence type="inferred from homology"/>
<reference evidence="12 13" key="1">
    <citation type="journal article" date="2019" name="Nat. Microbiol.">
        <title>Mediterranean grassland soil C-N compound turnover is dependent on rainfall and depth, and is mediated by genomically divergent microorganisms.</title>
        <authorList>
            <person name="Diamond S."/>
            <person name="Andeer P.F."/>
            <person name="Li Z."/>
            <person name="Crits-Christoph A."/>
            <person name="Burstein D."/>
            <person name="Anantharaman K."/>
            <person name="Lane K.R."/>
            <person name="Thomas B.C."/>
            <person name="Pan C."/>
            <person name="Northen T.R."/>
            <person name="Banfield J.F."/>
        </authorList>
    </citation>
    <scope>NUCLEOTIDE SEQUENCE [LARGE SCALE GENOMIC DNA]</scope>
    <source>
        <strain evidence="12">NP_6</strain>
    </source>
</reference>
<feature type="short sequence motif" description="GyrA-box" evidence="9">
    <location>
        <begin position="525"/>
        <end position="531"/>
    </location>
</feature>
<dbReference type="GO" id="GO:0009330">
    <property type="term" value="C:DNA topoisomerase type II (double strand cut, ATP-hydrolyzing) complex"/>
    <property type="evidence" value="ECO:0007669"/>
    <property type="project" value="TreeGrafter"/>
</dbReference>
<dbReference type="SUPFAM" id="SSF56719">
    <property type="entry name" value="Type II DNA topoisomerase"/>
    <property type="match status" value="1"/>
</dbReference>
<dbReference type="AlphaFoldDB" id="A0A537JFG9"/>
<comment type="similarity">
    <text evidence="2 9">Belongs to the type II topoisomerase GyrA/ParC subunit family.</text>
</comment>
<evidence type="ECO:0000313" key="12">
    <source>
        <dbReference type="EMBL" id="TMI82281.1"/>
    </source>
</evidence>
<dbReference type="GO" id="GO:0005524">
    <property type="term" value="F:ATP binding"/>
    <property type="evidence" value="ECO:0007669"/>
    <property type="project" value="UniProtKB-UniRule"/>
</dbReference>
<dbReference type="GO" id="GO:0006261">
    <property type="term" value="P:DNA-templated DNA replication"/>
    <property type="evidence" value="ECO:0007669"/>
    <property type="project" value="UniProtKB-UniRule"/>
</dbReference>
<dbReference type="NCBIfam" id="TIGR01063">
    <property type="entry name" value="gyrA"/>
    <property type="match status" value="1"/>
</dbReference>
<dbReference type="EC" id="5.6.2.2" evidence="9"/>
<evidence type="ECO:0000313" key="13">
    <source>
        <dbReference type="Proteomes" id="UP000318093"/>
    </source>
</evidence>